<evidence type="ECO:0000256" key="2">
    <source>
        <dbReference type="ARBA" id="ARBA00022559"/>
    </source>
</evidence>
<feature type="chain" id="PRO_5002468809" evidence="9">
    <location>
        <begin position="17"/>
        <end position="402"/>
    </location>
</feature>
<evidence type="ECO:0000256" key="6">
    <source>
        <dbReference type="ARBA" id="ARBA00023004"/>
    </source>
</evidence>
<dbReference type="InterPro" id="IPR000028">
    <property type="entry name" value="Chloroperoxidase"/>
</dbReference>
<evidence type="ECO:0000256" key="3">
    <source>
        <dbReference type="ARBA" id="ARBA00022617"/>
    </source>
</evidence>
<dbReference type="Proteomes" id="UP000033647">
    <property type="component" value="Unassembled WGS sequence"/>
</dbReference>
<evidence type="ECO:0000256" key="7">
    <source>
        <dbReference type="ARBA" id="ARBA00025795"/>
    </source>
</evidence>
<keyword evidence="8" id="KW-0812">Transmembrane</keyword>
<accession>A0A0F4GEC1</accession>
<keyword evidence="3" id="KW-0349">Heme</keyword>
<comment type="similarity">
    <text evidence="7">Belongs to the chloroperoxidase family.</text>
</comment>
<evidence type="ECO:0000313" key="12">
    <source>
        <dbReference type="Proteomes" id="UP000033647"/>
    </source>
</evidence>
<reference evidence="11 12" key="1">
    <citation type="submission" date="2015-03" db="EMBL/GenBank/DDBJ databases">
        <title>RNA-seq based gene annotation and comparative genomics of four Zymoseptoria species reveal species-specific pathogenicity related genes and transposable element activity.</title>
        <authorList>
            <person name="Grandaubert J."/>
            <person name="Bhattacharyya A."/>
            <person name="Stukenbrock E.H."/>
        </authorList>
    </citation>
    <scope>NUCLEOTIDE SEQUENCE [LARGE SCALE GENOMIC DNA]</scope>
    <source>
        <strain evidence="11 12">Zb18110</strain>
    </source>
</reference>
<dbReference type="GO" id="GO:0046872">
    <property type="term" value="F:metal ion binding"/>
    <property type="evidence" value="ECO:0007669"/>
    <property type="project" value="UniProtKB-KW"/>
</dbReference>
<keyword evidence="5" id="KW-0560">Oxidoreductase</keyword>
<dbReference type="PANTHER" id="PTHR33577:SF15">
    <property type="entry name" value="HEME HALOPEROXIDASE FAMILY PROFILE DOMAIN-CONTAINING PROTEIN"/>
    <property type="match status" value="1"/>
</dbReference>
<keyword evidence="4" id="KW-0479">Metal-binding</keyword>
<evidence type="ECO:0000259" key="10">
    <source>
        <dbReference type="PROSITE" id="PS51405"/>
    </source>
</evidence>
<sequence>MKALLTTLFLTDAALAFPWVPKAAGVDSSMLEARQQKGVGPGSAAQCPFNPNHEPAVPFNPKYPYNNARNGAKGNEKGGYRVPAEGDHAHRYIAPTSNDIRGPCPGLNTAANHGFLARDGITTYAELVDMQQNVYNVGYDLANLLAFLGLQADGDFVTTKVSIGCDATSRTSVSPLLTGSQPGLVGHNKFEGDSSLTRGDYFPTGDNYSFNRTLFDQMTRSTGGKFDLEGLAKYREERYYECRAKNPNFYFGVLSLLLFGAASFLYAAFPGASHQPDLSTMTYFFVPEQLPPNWYNRVDPYNNQKVTDEILKMYLLHPVEFGGNTADGSFHGGLNYGAIQNGKISPNITPAETVCLLYQTAMGQVPSTLNGIITPTVDALSFAAKHVDPLFENLGCPRPLTK</sequence>
<evidence type="ECO:0000256" key="8">
    <source>
        <dbReference type="SAM" id="Phobius"/>
    </source>
</evidence>
<dbReference type="PROSITE" id="PS51405">
    <property type="entry name" value="HEME_HALOPEROXIDASE"/>
    <property type="match status" value="1"/>
</dbReference>
<evidence type="ECO:0000256" key="4">
    <source>
        <dbReference type="ARBA" id="ARBA00022723"/>
    </source>
</evidence>
<comment type="caution">
    <text evidence="11">The sequence shown here is derived from an EMBL/GenBank/DDBJ whole genome shotgun (WGS) entry which is preliminary data.</text>
</comment>
<keyword evidence="6" id="KW-0408">Iron</keyword>
<dbReference type="GO" id="GO:0004601">
    <property type="term" value="F:peroxidase activity"/>
    <property type="evidence" value="ECO:0007669"/>
    <property type="project" value="UniProtKB-KW"/>
</dbReference>
<dbReference type="Pfam" id="PF01328">
    <property type="entry name" value="Peroxidase_2"/>
    <property type="match status" value="1"/>
</dbReference>
<name>A0A0F4GEC1_9PEZI</name>
<evidence type="ECO:0000256" key="1">
    <source>
        <dbReference type="ARBA" id="ARBA00001970"/>
    </source>
</evidence>
<dbReference type="InterPro" id="IPR036851">
    <property type="entry name" value="Chloroperoxidase-like_sf"/>
</dbReference>
<feature type="domain" description="Heme haloperoxidase family profile" evidence="10">
    <location>
        <begin position="88"/>
        <end position="312"/>
    </location>
</feature>
<feature type="transmembrane region" description="Helical" evidence="8">
    <location>
        <begin position="249"/>
        <end position="269"/>
    </location>
</feature>
<protein>
    <submittedName>
        <fullName evidence="11">Aromatic peroxygenase like protein</fullName>
    </submittedName>
</protein>
<dbReference type="OrthoDB" id="407298at2759"/>
<feature type="signal peptide" evidence="9">
    <location>
        <begin position="1"/>
        <end position="16"/>
    </location>
</feature>
<dbReference type="PANTHER" id="PTHR33577">
    <property type="entry name" value="STERIGMATOCYSTIN BIOSYNTHESIS PEROXIDASE STCC-RELATED"/>
    <property type="match status" value="1"/>
</dbReference>
<keyword evidence="8" id="KW-1133">Transmembrane helix</keyword>
<dbReference type="Gene3D" id="1.10.489.10">
    <property type="entry name" value="Chloroperoxidase-like"/>
    <property type="match status" value="1"/>
</dbReference>
<evidence type="ECO:0000313" key="11">
    <source>
        <dbReference type="EMBL" id="KJX95776.1"/>
    </source>
</evidence>
<evidence type="ECO:0000256" key="9">
    <source>
        <dbReference type="SAM" id="SignalP"/>
    </source>
</evidence>
<dbReference type="AlphaFoldDB" id="A0A0F4GEC1"/>
<evidence type="ECO:0000256" key="5">
    <source>
        <dbReference type="ARBA" id="ARBA00023002"/>
    </source>
</evidence>
<organism evidence="11 12">
    <name type="scientific">Zymoseptoria brevis</name>
    <dbReference type="NCBI Taxonomy" id="1047168"/>
    <lineage>
        <taxon>Eukaryota</taxon>
        <taxon>Fungi</taxon>
        <taxon>Dikarya</taxon>
        <taxon>Ascomycota</taxon>
        <taxon>Pezizomycotina</taxon>
        <taxon>Dothideomycetes</taxon>
        <taxon>Dothideomycetidae</taxon>
        <taxon>Mycosphaerellales</taxon>
        <taxon>Mycosphaerellaceae</taxon>
        <taxon>Zymoseptoria</taxon>
    </lineage>
</organism>
<comment type="cofactor">
    <cofactor evidence="1">
        <name>heme b</name>
        <dbReference type="ChEBI" id="CHEBI:60344"/>
    </cofactor>
</comment>
<keyword evidence="2" id="KW-0575">Peroxidase</keyword>
<keyword evidence="12" id="KW-1185">Reference proteome</keyword>
<dbReference type="SUPFAM" id="SSF47571">
    <property type="entry name" value="Cloroperoxidase"/>
    <property type="match status" value="1"/>
</dbReference>
<proteinExistence type="inferred from homology"/>
<keyword evidence="8" id="KW-0472">Membrane</keyword>
<dbReference type="EMBL" id="LAFY01001042">
    <property type="protein sequence ID" value="KJX95776.1"/>
    <property type="molecule type" value="Genomic_DNA"/>
</dbReference>
<gene>
    <name evidence="11" type="ORF">TI39_contig1051g00012</name>
</gene>
<keyword evidence="9" id="KW-0732">Signal</keyword>